<dbReference type="InterPro" id="IPR008255">
    <property type="entry name" value="Pyr_nucl-diS_OxRdtase_2_AS"/>
</dbReference>
<feature type="domain" description="FAD/NAD(P)-binding" evidence="6">
    <location>
        <begin position="2"/>
        <end position="287"/>
    </location>
</feature>
<keyword evidence="5" id="KW-0676">Redox-active center</keyword>
<protein>
    <submittedName>
        <fullName evidence="7">FAD-dependent oxidoreductase</fullName>
    </submittedName>
</protein>
<evidence type="ECO:0000313" key="8">
    <source>
        <dbReference type="Proteomes" id="UP001300604"/>
    </source>
</evidence>
<dbReference type="Pfam" id="PF07992">
    <property type="entry name" value="Pyr_redox_2"/>
    <property type="match status" value="1"/>
</dbReference>
<reference evidence="8" key="2">
    <citation type="submission" date="2024-06" db="EMBL/GenBank/DDBJ databases">
        <title>Caproicibacterium argilliputei sp. nov, a novel caproic acid producing anaerobic bacterium isolated from pit mud.</title>
        <authorList>
            <person name="Zeng C."/>
        </authorList>
    </citation>
    <scope>NUCLEOTIDE SEQUENCE [LARGE SCALE GENOMIC DNA]</scope>
    <source>
        <strain evidence="8">ZCY20-5</strain>
    </source>
</reference>
<keyword evidence="1" id="KW-0285">Flavoprotein</keyword>
<name>A0AA97H204_9FIRM</name>
<dbReference type="RefSeq" id="WP_275845959.1">
    <property type="nucleotide sequence ID" value="NZ_CP135996.1"/>
</dbReference>
<organism evidence="7 8">
    <name type="scientific">Caproicibacterium argilliputei</name>
    <dbReference type="NCBI Taxonomy" id="3030016"/>
    <lineage>
        <taxon>Bacteria</taxon>
        <taxon>Bacillati</taxon>
        <taxon>Bacillota</taxon>
        <taxon>Clostridia</taxon>
        <taxon>Eubacteriales</taxon>
        <taxon>Oscillospiraceae</taxon>
        <taxon>Caproicibacterium</taxon>
    </lineage>
</organism>
<dbReference type="Gene3D" id="3.50.50.60">
    <property type="entry name" value="FAD/NAD(P)-binding domain"/>
    <property type="match status" value="2"/>
</dbReference>
<dbReference type="PANTHER" id="PTHR48105">
    <property type="entry name" value="THIOREDOXIN REDUCTASE 1-RELATED-RELATED"/>
    <property type="match status" value="1"/>
</dbReference>
<dbReference type="KEGG" id="carl:PXC00_03735"/>
<keyword evidence="4" id="KW-1015">Disulfide bond</keyword>
<dbReference type="AlphaFoldDB" id="A0AA97H204"/>
<dbReference type="InterPro" id="IPR050097">
    <property type="entry name" value="Ferredoxin-NADP_redctase_2"/>
</dbReference>
<reference evidence="7 8" key="1">
    <citation type="submission" date="2024-06" db="EMBL/GenBank/DDBJ databases">
        <title>Caproicibacterium argilliputei sp. nov, a novel caproic acid producing anaerobic bacterium isolated from pit mud.</title>
        <authorList>
            <person name="Xia S."/>
        </authorList>
    </citation>
    <scope>NUCLEOTIDE SEQUENCE [LARGE SCALE GENOMIC DNA]</scope>
    <source>
        <strain evidence="7 8">ZCY20-5</strain>
    </source>
</reference>
<dbReference type="Proteomes" id="UP001300604">
    <property type="component" value="Chromosome"/>
</dbReference>
<keyword evidence="8" id="KW-1185">Reference proteome</keyword>
<sequence>MYDVIIVGGGPAGLTAAIYTSRAGLSTLVLEKMSLGGQASMTYKIDNYPGFKNISGAELAADFEAHVKASGVTVLLEEATALELSETRKTVTTHSGTYEAKAVILALGSDRRKLGIPGEAEFAGRGVSYCATCDGNFFRGKRVAVVGGGNSAVGDAVSLAEICSEVKLLYHGSKLSAMYSLRKQIAQRPNVSVAYRQEVTRIFGTGKVERIAVKNTETGAAEELPVDGIFIDIGMVPNTRLIPQELLLPDGFVGAEENGTTKIPGVFVAGDLRKKQLYQIVTAMSDGANAAFSAQLYLQDR</sequence>
<accession>A0AA97H204</accession>
<keyword evidence="2" id="KW-0274">FAD</keyword>
<evidence type="ECO:0000259" key="6">
    <source>
        <dbReference type="Pfam" id="PF07992"/>
    </source>
</evidence>
<dbReference type="InterPro" id="IPR036188">
    <property type="entry name" value="FAD/NAD-bd_sf"/>
</dbReference>
<dbReference type="InterPro" id="IPR023753">
    <property type="entry name" value="FAD/NAD-binding_dom"/>
</dbReference>
<dbReference type="PRINTS" id="PR00368">
    <property type="entry name" value="FADPNR"/>
</dbReference>
<evidence type="ECO:0000313" key="7">
    <source>
        <dbReference type="EMBL" id="WOC32998.1"/>
    </source>
</evidence>
<proteinExistence type="predicted"/>
<keyword evidence="3" id="KW-0560">Oxidoreductase</keyword>
<dbReference type="SUPFAM" id="SSF51905">
    <property type="entry name" value="FAD/NAD(P)-binding domain"/>
    <property type="match status" value="1"/>
</dbReference>
<dbReference type="PROSITE" id="PS00573">
    <property type="entry name" value="PYRIDINE_REDOX_2"/>
    <property type="match status" value="1"/>
</dbReference>
<reference evidence="8" key="3">
    <citation type="submission" date="2024-06" db="EMBL/GenBank/DDBJ databases">
        <authorList>
            <person name="Zeng C."/>
        </authorList>
    </citation>
    <scope>NUCLEOTIDE SEQUENCE [LARGE SCALE GENOMIC DNA]</scope>
    <source>
        <strain evidence="8">ZCY20-5</strain>
    </source>
</reference>
<evidence type="ECO:0000256" key="5">
    <source>
        <dbReference type="ARBA" id="ARBA00023284"/>
    </source>
</evidence>
<evidence type="ECO:0000256" key="3">
    <source>
        <dbReference type="ARBA" id="ARBA00023002"/>
    </source>
</evidence>
<dbReference type="PRINTS" id="PR00469">
    <property type="entry name" value="PNDRDTASEII"/>
</dbReference>
<dbReference type="GO" id="GO:0016668">
    <property type="term" value="F:oxidoreductase activity, acting on a sulfur group of donors, NAD(P) as acceptor"/>
    <property type="evidence" value="ECO:0007669"/>
    <property type="project" value="UniProtKB-ARBA"/>
</dbReference>
<gene>
    <name evidence="7" type="ORF">PXC00_03735</name>
</gene>
<evidence type="ECO:0000256" key="4">
    <source>
        <dbReference type="ARBA" id="ARBA00023157"/>
    </source>
</evidence>
<evidence type="ECO:0000256" key="1">
    <source>
        <dbReference type="ARBA" id="ARBA00022630"/>
    </source>
</evidence>
<dbReference type="EMBL" id="CP135996">
    <property type="protein sequence ID" value="WOC32998.1"/>
    <property type="molecule type" value="Genomic_DNA"/>
</dbReference>
<evidence type="ECO:0000256" key="2">
    <source>
        <dbReference type="ARBA" id="ARBA00022827"/>
    </source>
</evidence>